<evidence type="ECO:0000256" key="9">
    <source>
        <dbReference type="SAM" id="SignalP"/>
    </source>
</evidence>
<dbReference type="AlphaFoldDB" id="A0A8B8JRF4"/>
<name>A0A8B8JRF4_ABRPR</name>
<keyword evidence="4" id="KW-0964">Secreted</keyword>
<dbReference type="InterPro" id="IPR033250">
    <property type="entry name" value="CEP"/>
</dbReference>
<evidence type="ECO:0000256" key="7">
    <source>
        <dbReference type="ARBA" id="ARBA00023278"/>
    </source>
</evidence>
<dbReference type="GO" id="GO:0006995">
    <property type="term" value="P:cellular response to nitrogen starvation"/>
    <property type="evidence" value="ECO:0007669"/>
    <property type="project" value="UniProtKB-ARBA"/>
</dbReference>
<reference evidence="11" key="2">
    <citation type="submission" date="2025-08" db="UniProtKB">
        <authorList>
            <consortium name="RefSeq"/>
        </authorList>
    </citation>
    <scope>IDENTIFICATION</scope>
    <source>
        <tissue evidence="11">Young leaves</tissue>
    </source>
</reference>
<dbReference type="PANTHER" id="PTHR33348:SF39">
    <property type="entry name" value="PRECURSOR OF CEP5"/>
    <property type="match status" value="1"/>
</dbReference>
<dbReference type="GO" id="GO:1901371">
    <property type="term" value="P:regulation of leaf morphogenesis"/>
    <property type="evidence" value="ECO:0007669"/>
    <property type="project" value="TreeGrafter"/>
</dbReference>
<feature type="region of interest" description="Disordered" evidence="8">
    <location>
        <begin position="84"/>
        <end position="110"/>
    </location>
</feature>
<dbReference type="RefSeq" id="XP_027333874.1">
    <property type="nucleotide sequence ID" value="XM_027478073.1"/>
</dbReference>
<evidence type="ECO:0000256" key="3">
    <source>
        <dbReference type="ARBA" id="ARBA00022523"/>
    </source>
</evidence>
<reference evidence="10" key="1">
    <citation type="journal article" date="2019" name="Toxins">
        <title>Detection of Abrin-Like and Prepropulchellin-Like Toxin Genes and Transcripts Using Whole Genome Sequencing and Full-Length Transcript Sequencing of Abrus precatorius.</title>
        <authorList>
            <person name="Hovde B.T."/>
            <person name="Daligault H.E."/>
            <person name="Hanschen E.R."/>
            <person name="Kunde Y.A."/>
            <person name="Johnson M.B."/>
            <person name="Starkenburg S.R."/>
            <person name="Johnson S.L."/>
        </authorList>
    </citation>
    <scope>NUCLEOTIDE SEQUENCE [LARGE SCALE GENOMIC DNA]</scope>
</reference>
<organism evidence="10 11">
    <name type="scientific">Abrus precatorius</name>
    <name type="common">Indian licorice</name>
    <name type="synonym">Glycine abrus</name>
    <dbReference type="NCBI Taxonomy" id="3816"/>
    <lineage>
        <taxon>Eukaryota</taxon>
        <taxon>Viridiplantae</taxon>
        <taxon>Streptophyta</taxon>
        <taxon>Embryophyta</taxon>
        <taxon>Tracheophyta</taxon>
        <taxon>Spermatophyta</taxon>
        <taxon>Magnoliopsida</taxon>
        <taxon>eudicotyledons</taxon>
        <taxon>Gunneridae</taxon>
        <taxon>Pentapetalae</taxon>
        <taxon>rosids</taxon>
        <taxon>fabids</taxon>
        <taxon>Fabales</taxon>
        <taxon>Fabaceae</taxon>
        <taxon>Papilionoideae</taxon>
        <taxon>50 kb inversion clade</taxon>
        <taxon>NPAAA clade</taxon>
        <taxon>indigoferoid/millettioid clade</taxon>
        <taxon>Abreae</taxon>
        <taxon>Abrus</taxon>
    </lineage>
</organism>
<evidence type="ECO:0000256" key="4">
    <source>
        <dbReference type="ARBA" id="ARBA00022525"/>
    </source>
</evidence>
<dbReference type="OrthoDB" id="1863260at2759"/>
<dbReference type="GO" id="GO:1902025">
    <property type="term" value="P:nitrate import"/>
    <property type="evidence" value="ECO:0007669"/>
    <property type="project" value="TreeGrafter"/>
</dbReference>
<feature type="signal peptide" evidence="9">
    <location>
        <begin position="1"/>
        <end position="28"/>
    </location>
</feature>
<evidence type="ECO:0000256" key="6">
    <source>
        <dbReference type="ARBA" id="ARBA00022729"/>
    </source>
</evidence>
<evidence type="ECO:0000256" key="2">
    <source>
        <dbReference type="ARBA" id="ARBA00008963"/>
    </source>
</evidence>
<keyword evidence="3" id="KW-0052">Apoplast</keyword>
<dbReference type="PANTHER" id="PTHR33348">
    <property type="entry name" value="PRECURSOR OF CEP5"/>
    <property type="match status" value="1"/>
</dbReference>
<dbReference type="GO" id="GO:0048046">
    <property type="term" value="C:apoplast"/>
    <property type="evidence" value="ECO:0007669"/>
    <property type="project" value="UniProtKB-SubCell"/>
</dbReference>
<evidence type="ECO:0000256" key="1">
    <source>
        <dbReference type="ARBA" id="ARBA00004271"/>
    </source>
</evidence>
<dbReference type="GO" id="GO:0005179">
    <property type="term" value="F:hormone activity"/>
    <property type="evidence" value="ECO:0007669"/>
    <property type="project" value="UniProtKB-KW"/>
</dbReference>
<keyword evidence="6 9" id="KW-0732">Signal</keyword>
<protein>
    <submittedName>
        <fullName evidence="11">Precursor of CEP7-like</fullName>
    </submittedName>
</protein>
<feature type="chain" id="PRO_5034561492" evidence="9">
    <location>
        <begin position="29"/>
        <end position="110"/>
    </location>
</feature>
<dbReference type="GO" id="GO:0048364">
    <property type="term" value="P:root development"/>
    <property type="evidence" value="ECO:0007669"/>
    <property type="project" value="InterPro"/>
</dbReference>
<evidence type="ECO:0000256" key="8">
    <source>
        <dbReference type="SAM" id="MobiDB-lite"/>
    </source>
</evidence>
<sequence length="110" mass="12363">MPNLKIVFTVNSILLALMFFNGSFSAMGRPLKTSYENSVKEMATAENNILLWRRSILENAFATKLDSKNPRDYNVVEKWIDDFRPTDPGHSPGAGHSSPNPREANLAQRP</sequence>
<keyword evidence="10" id="KW-1185">Reference proteome</keyword>
<comment type="similarity">
    <text evidence="2">Belongs to the C-terminally encoded plant signaling peptide (CEP) family.</text>
</comment>
<evidence type="ECO:0000313" key="10">
    <source>
        <dbReference type="Proteomes" id="UP000694853"/>
    </source>
</evidence>
<proteinExistence type="inferred from homology"/>
<dbReference type="GO" id="GO:2000280">
    <property type="term" value="P:regulation of root development"/>
    <property type="evidence" value="ECO:0007669"/>
    <property type="project" value="TreeGrafter"/>
</dbReference>
<evidence type="ECO:0000256" key="5">
    <source>
        <dbReference type="ARBA" id="ARBA00022702"/>
    </source>
</evidence>
<keyword evidence="5" id="KW-0372">Hormone</keyword>
<gene>
    <name evidence="11" type="primary">LOC113848512</name>
</gene>
<comment type="subcellular location">
    <subcellularLocation>
        <location evidence="1">Secreted</location>
        <location evidence="1">Extracellular space</location>
        <location evidence="1">Apoplast</location>
    </subcellularLocation>
</comment>
<accession>A0A8B8JRF4</accession>
<dbReference type="KEGG" id="aprc:113848512"/>
<dbReference type="GeneID" id="113848512"/>
<evidence type="ECO:0000313" key="11">
    <source>
        <dbReference type="RefSeq" id="XP_027333874.1"/>
    </source>
</evidence>
<dbReference type="Proteomes" id="UP000694853">
    <property type="component" value="Unplaced"/>
</dbReference>
<keyword evidence="7" id="KW-0379">Hydroxylation</keyword>